<protein>
    <recommendedName>
        <fullName evidence="4">inositol-phosphate phosphatase</fullName>
        <ecNumber evidence="4">3.1.3.25</ecNumber>
    </recommendedName>
</protein>
<dbReference type="Gene3D" id="3.40.190.80">
    <property type="match status" value="1"/>
</dbReference>
<dbReference type="GO" id="GO:0006020">
    <property type="term" value="P:inositol metabolic process"/>
    <property type="evidence" value="ECO:0007669"/>
    <property type="project" value="TreeGrafter"/>
</dbReference>
<feature type="binding site" evidence="7">
    <location>
        <position position="218"/>
    </location>
    <ligand>
        <name>Mg(2+)</name>
        <dbReference type="ChEBI" id="CHEBI:18420"/>
        <label>1</label>
        <note>catalytic</note>
    </ligand>
</feature>
<dbReference type="OrthoDB" id="10254945at2759"/>
<dbReference type="SUPFAM" id="SSF56655">
    <property type="entry name" value="Carbohydrate phosphatase"/>
    <property type="match status" value="1"/>
</dbReference>
<dbReference type="Proteomes" id="UP000265663">
    <property type="component" value="Unassembled WGS sequence"/>
</dbReference>
<evidence type="ECO:0000313" key="10">
    <source>
        <dbReference type="EMBL" id="RMZ71577.1"/>
    </source>
</evidence>
<dbReference type="PANTHER" id="PTHR20854:SF4">
    <property type="entry name" value="INOSITOL-1-MONOPHOSPHATASE-RELATED"/>
    <property type="match status" value="1"/>
</dbReference>
<accession>A0A3M7MAS0</accession>
<gene>
    <name evidence="10" type="ORF">GMOD_00006705</name>
</gene>
<evidence type="ECO:0000256" key="4">
    <source>
        <dbReference type="ARBA" id="ARBA00013106"/>
    </source>
</evidence>
<evidence type="ECO:0000313" key="11">
    <source>
        <dbReference type="Proteomes" id="UP000265663"/>
    </source>
</evidence>
<dbReference type="InterPro" id="IPR020550">
    <property type="entry name" value="Inositol_monophosphatase_CS"/>
</dbReference>
<comment type="cofactor">
    <cofactor evidence="2 7">
        <name>Mg(2+)</name>
        <dbReference type="ChEBI" id="CHEBI:18420"/>
    </cofactor>
</comment>
<dbReference type="GO" id="GO:0008934">
    <property type="term" value="F:inositol monophosphate 1-phosphatase activity"/>
    <property type="evidence" value="ECO:0007669"/>
    <property type="project" value="InterPro"/>
</dbReference>
<dbReference type="EC" id="3.1.3.25" evidence="4"/>
<dbReference type="PANTHER" id="PTHR20854">
    <property type="entry name" value="INOSITOL MONOPHOSPHATASE"/>
    <property type="match status" value="1"/>
</dbReference>
<dbReference type="GO" id="GO:0046854">
    <property type="term" value="P:phosphatidylinositol phosphate biosynthetic process"/>
    <property type="evidence" value="ECO:0007669"/>
    <property type="project" value="InterPro"/>
</dbReference>
<evidence type="ECO:0000256" key="1">
    <source>
        <dbReference type="ARBA" id="ARBA00001033"/>
    </source>
</evidence>
<dbReference type="GO" id="GO:0007165">
    <property type="term" value="P:signal transduction"/>
    <property type="evidence" value="ECO:0007669"/>
    <property type="project" value="TreeGrafter"/>
</dbReference>
<feature type="binding site" evidence="7">
    <location>
        <position position="355"/>
    </location>
    <ligand>
        <name>Mg(2+)</name>
        <dbReference type="ChEBI" id="CHEBI:18420"/>
        <label>1</label>
        <note>catalytic</note>
    </ligand>
</feature>
<dbReference type="EMBL" id="KE747827">
    <property type="protein sequence ID" value="RMZ71577.1"/>
    <property type="molecule type" value="Genomic_DNA"/>
</dbReference>
<sequence>MSHIYMKPHPDTPTRARFFEAYDRRGEQSVISICRQFNIARQTAYSYLRDRREFGDEAARRSKLRKHKQAVRGARQGPNPKPTKQASSNPKPPKQTPPLLLLSPSHPLPIPRTSINSSQLPTMAGTNPDLPLREIHDFMISIAKKSGERIISATPTTAASGSKKNSVDLVTQTDRDVETLISTSLKTQYPTFAFMGEETYKPGDVLTAAPTFICDPIDGTTNFVHRYPYVCISLGLAVDREPVVGVVYNPFTQTLYSAIKGQGAYLNQTTKLPLQEPTKLEGLSSCLVAVEWGSDRGGNDFKVKSETFKRLAAEREAGGGMVHGIRSFGSAALNLCGVASGGLDVYWEAGCWAWDVCAGWVILKEAGGIMVDANPENWEPKVEGQRYMAVRGGEGQREIVEEFWGLVAGKFEVGM</sequence>
<evidence type="ECO:0000256" key="2">
    <source>
        <dbReference type="ARBA" id="ARBA00001946"/>
    </source>
</evidence>
<evidence type="ECO:0000256" key="5">
    <source>
        <dbReference type="ARBA" id="ARBA00022723"/>
    </source>
</evidence>
<dbReference type="CDD" id="cd01639">
    <property type="entry name" value="IMPase"/>
    <property type="match status" value="1"/>
</dbReference>
<dbReference type="FunFam" id="3.30.540.10:FF:000004">
    <property type="entry name" value="Inositol-1-monophosphatase"/>
    <property type="match status" value="1"/>
</dbReference>
<dbReference type="FunFam" id="3.40.190.80:FF:000012">
    <property type="entry name" value="Inositol-1-monophosphatase"/>
    <property type="match status" value="1"/>
</dbReference>
<dbReference type="InterPro" id="IPR000760">
    <property type="entry name" value="Inositol_monophosphatase-like"/>
</dbReference>
<dbReference type="Gene3D" id="3.30.540.10">
    <property type="entry name" value="Fructose-1,6-Bisphosphatase, subunit A, domain 1"/>
    <property type="match status" value="1"/>
</dbReference>
<dbReference type="Pfam" id="PF13518">
    <property type="entry name" value="HTH_28"/>
    <property type="match status" value="1"/>
</dbReference>
<feature type="binding site" evidence="7">
    <location>
        <position position="197"/>
    </location>
    <ligand>
        <name>Mg(2+)</name>
        <dbReference type="ChEBI" id="CHEBI:18420"/>
        <label>1</label>
        <note>catalytic</note>
    </ligand>
</feature>
<feature type="binding site" evidence="7">
    <location>
        <position position="217"/>
    </location>
    <ligand>
        <name>Mg(2+)</name>
        <dbReference type="ChEBI" id="CHEBI:18420"/>
        <label>1</label>
        <note>catalytic</note>
    </ligand>
</feature>
<dbReference type="Pfam" id="PF00459">
    <property type="entry name" value="Inositol_P"/>
    <property type="match status" value="1"/>
</dbReference>
<reference evidence="10 11" key="1">
    <citation type="journal article" date="2014" name="PLoS ONE">
        <title>De novo Genome Assembly of the Fungal Plant Pathogen Pyrenophora semeniperda.</title>
        <authorList>
            <person name="Soliai M.M."/>
            <person name="Meyer S.E."/>
            <person name="Udall J.A."/>
            <person name="Elzinga D.E."/>
            <person name="Hermansen R.A."/>
            <person name="Bodily P.M."/>
            <person name="Hart A.A."/>
            <person name="Coleman C.E."/>
        </authorList>
    </citation>
    <scope>NUCLEOTIDE SEQUENCE [LARGE SCALE GENOMIC DNA]</scope>
    <source>
        <strain evidence="10 11">CCB06</strain>
        <tissue evidence="10">Mycelium</tissue>
    </source>
</reference>
<comment type="catalytic activity">
    <reaction evidence="1">
        <text>a myo-inositol phosphate + H2O = myo-inositol + phosphate</text>
        <dbReference type="Rhea" id="RHEA:24056"/>
        <dbReference type="ChEBI" id="CHEBI:15377"/>
        <dbReference type="ChEBI" id="CHEBI:17268"/>
        <dbReference type="ChEBI" id="CHEBI:43474"/>
        <dbReference type="ChEBI" id="CHEBI:84139"/>
        <dbReference type="EC" id="3.1.3.25"/>
    </reaction>
</comment>
<evidence type="ECO:0000256" key="8">
    <source>
        <dbReference type="SAM" id="MobiDB-lite"/>
    </source>
</evidence>
<dbReference type="PROSITE" id="PS00630">
    <property type="entry name" value="IMP_2"/>
    <property type="match status" value="1"/>
</dbReference>
<evidence type="ECO:0000259" key="9">
    <source>
        <dbReference type="Pfam" id="PF13518"/>
    </source>
</evidence>
<feature type="region of interest" description="Disordered" evidence="8">
    <location>
        <begin position="58"/>
        <end position="128"/>
    </location>
</feature>
<organism evidence="10 11">
    <name type="scientific">Pyrenophora seminiperda CCB06</name>
    <dbReference type="NCBI Taxonomy" id="1302712"/>
    <lineage>
        <taxon>Eukaryota</taxon>
        <taxon>Fungi</taxon>
        <taxon>Dikarya</taxon>
        <taxon>Ascomycota</taxon>
        <taxon>Pezizomycotina</taxon>
        <taxon>Dothideomycetes</taxon>
        <taxon>Pleosporomycetidae</taxon>
        <taxon>Pleosporales</taxon>
        <taxon>Pleosporineae</taxon>
        <taxon>Pleosporaceae</taxon>
        <taxon>Pyrenophora</taxon>
    </lineage>
</organism>
<feature type="binding site" evidence="7">
    <location>
        <position position="215"/>
    </location>
    <ligand>
        <name>Mg(2+)</name>
        <dbReference type="ChEBI" id="CHEBI:18420"/>
        <label>1</label>
        <note>catalytic</note>
    </ligand>
</feature>
<feature type="compositionally biased region" description="Basic residues" evidence="8">
    <location>
        <begin position="61"/>
        <end position="70"/>
    </location>
</feature>
<dbReference type="GO" id="GO:0046872">
    <property type="term" value="F:metal ion binding"/>
    <property type="evidence" value="ECO:0007669"/>
    <property type="project" value="UniProtKB-KW"/>
</dbReference>
<proteinExistence type="inferred from homology"/>
<dbReference type="InterPro" id="IPR033942">
    <property type="entry name" value="IMPase"/>
</dbReference>
<keyword evidence="6 7" id="KW-0460">Magnesium</keyword>
<dbReference type="PRINTS" id="PR00377">
    <property type="entry name" value="IMPHPHTASES"/>
</dbReference>
<keyword evidence="11" id="KW-1185">Reference proteome</keyword>
<dbReference type="AlphaFoldDB" id="A0A3M7MAS0"/>
<evidence type="ECO:0000256" key="3">
    <source>
        <dbReference type="ARBA" id="ARBA00009759"/>
    </source>
</evidence>
<comment type="similarity">
    <text evidence="3">Belongs to the inositol monophosphatase superfamily.</text>
</comment>
<keyword evidence="5 7" id="KW-0479">Metal-binding</keyword>
<evidence type="ECO:0000256" key="7">
    <source>
        <dbReference type="PIRSR" id="PIRSR600760-2"/>
    </source>
</evidence>
<feature type="compositionally biased region" description="Polar residues" evidence="8">
    <location>
        <begin position="113"/>
        <end position="125"/>
    </location>
</feature>
<evidence type="ECO:0000256" key="6">
    <source>
        <dbReference type="ARBA" id="ARBA00022842"/>
    </source>
</evidence>
<feature type="domain" description="Insertion element IS150 protein InsJ-like helix-turn-helix" evidence="9">
    <location>
        <begin position="15"/>
        <end position="58"/>
    </location>
</feature>
<dbReference type="InterPro" id="IPR055247">
    <property type="entry name" value="InsJ-like_HTH"/>
</dbReference>
<name>A0A3M7MAS0_9PLEO</name>